<keyword evidence="1" id="KW-0812">Transmembrane</keyword>
<organism evidence="2">
    <name type="scientific">uncultured Desulfobacterium sp</name>
    <dbReference type="NCBI Taxonomy" id="201089"/>
    <lineage>
        <taxon>Bacteria</taxon>
        <taxon>Pseudomonadati</taxon>
        <taxon>Thermodesulfobacteriota</taxon>
        <taxon>Desulfobacteria</taxon>
        <taxon>Desulfobacterales</taxon>
        <taxon>Desulfobacteriaceae</taxon>
        <taxon>Desulfobacterium</taxon>
        <taxon>environmental samples</taxon>
    </lineage>
</organism>
<gene>
    <name evidence="2" type="ORF">PITCH_A1910025</name>
</gene>
<keyword evidence="1" id="KW-0472">Membrane</keyword>
<reference evidence="2" key="1">
    <citation type="submission" date="2018-01" db="EMBL/GenBank/DDBJ databases">
        <authorList>
            <person name="Regsiter A."/>
            <person name="William W."/>
        </authorList>
    </citation>
    <scope>NUCLEOTIDE SEQUENCE</scope>
    <source>
        <strain evidence="2">TRIP AH-1</strain>
    </source>
</reference>
<keyword evidence="2" id="KW-0131">Cell cycle</keyword>
<proteinExistence type="predicted"/>
<dbReference type="AlphaFoldDB" id="A0A445MW30"/>
<dbReference type="EMBL" id="OJIN01000103">
    <property type="protein sequence ID" value="SPD73619.1"/>
    <property type="molecule type" value="Genomic_DNA"/>
</dbReference>
<evidence type="ECO:0000313" key="2">
    <source>
        <dbReference type="EMBL" id="SPD73619.1"/>
    </source>
</evidence>
<feature type="transmembrane region" description="Helical" evidence="1">
    <location>
        <begin position="38"/>
        <end position="57"/>
    </location>
</feature>
<evidence type="ECO:0000256" key="1">
    <source>
        <dbReference type="SAM" id="Phobius"/>
    </source>
</evidence>
<sequence length="120" mass="13566">MTRPEKISKMKVSRNTGSGVRVKNARAKKGLRMTGKQFFLVAIMLFILMGSCIGHVWSNFEMTQKGYTISQLKNEEKRLIDLNQKLKIEMATLKSPKSLEDCVKKLGLNQPSPGQIVVIR</sequence>
<protein>
    <submittedName>
        <fullName evidence="2">Cell division protein FtsL (Modular protein)</fullName>
    </submittedName>
</protein>
<dbReference type="GO" id="GO:0051301">
    <property type="term" value="P:cell division"/>
    <property type="evidence" value="ECO:0007669"/>
    <property type="project" value="UniProtKB-KW"/>
</dbReference>
<keyword evidence="1" id="KW-1133">Transmembrane helix</keyword>
<keyword evidence="2" id="KW-0132">Cell division</keyword>
<accession>A0A445MW30</accession>
<name>A0A445MW30_9BACT</name>